<dbReference type="AlphaFoldDB" id="A0A7H8QHQ3"/>
<dbReference type="InterPro" id="IPR025213">
    <property type="entry name" value="Sim4_Fta2"/>
</dbReference>
<dbReference type="GeneID" id="55988099"/>
<protein>
    <submittedName>
        <fullName evidence="1">Uncharacterized protein</fullName>
    </submittedName>
</protein>
<reference evidence="2" key="1">
    <citation type="submission" date="2020-06" db="EMBL/GenBank/DDBJ databases">
        <title>A chromosome-scale genome assembly of Talaromyces rugulosus W13939.</title>
        <authorList>
            <person name="Wang B."/>
            <person name="Guo L."/>
            <person name="Ye K."/>
            <person name="Wang L."/>
        </authorList>
    </citation>
    <scope>NUCLEOTIDE SEQUENCE [LARGE SCALE GENOMIC DNA]</scope>
    <source>
        <strain evidence="2">W13939</strain>
    </source>
</reference>
<keyword evidence="2" id="KW-1185">Reference proteome</keyword>
<dbReference type="Pfam" id="PF13095">
    <property type="entry name" value="FTA2"/>
    <property type="match status" value="2"/>
</dbReference>
<dbReference type="OrthoDB" id="3432781at2759"/>
<organism evidence="1 2">
    <name type="scientific">Talaromyces rugulosus</name>
    <name type="common">Penicillium rugulosum</name>
    <dbReference type="NCBI Taxonomy" id="121627"/>
    <lineage>
        <taxon>Eukaryota</taxon>
        <taxon>Fungi</taxon>
        <taxon>Dikarya</taxon>
        <taxon>Ascomycota</taxon>
        <taxon>Pezizomycotina</taxon>
        <taxon>Eurotiomycetes</taxon>
        <taxon>Eurotiomycetidae</taxon>
        <taxon>Eurotiales</taxon>
        <taxon>Trichocomaceae</taxon>
        <taxon>Talaromyces</taxon>
        <taxon>Talaromyces sect. Islandici</taxon>
    </lineage>
</organism>
<gene>
    <name evidence="1" type="ORF">TRUGW13939_00586</name>
</gene>
<dbReference type="EMBL" id="CP055898">
    <property type="protein sequence ID" value="QKX53507.1"/>
    <property type="molecule type" value="Genomic_DNA"/>
</dbReference>
<proteinExistence type="predicted"/>
<evidence type="ECO:0000313" key="2">
    <source>
        <dbReference type="Proteomes" id="UP000509510"/>
    </source>
</evidence>
<dbReference type="KEGG" id="trg:TRUGW13939_00586"/>
<name>A0A7H8QHQ3_TALRU</name>
<evidence type="ECO:0000313" key="1">
    <source>
        <dbReference type="EMBL" id="QKX53507.1"/>
    </source>
</evidence>
<dbReference type="RefSeq" id="XP_035339686.1">
    <property type="nucleotide sequence ID" value="XM_035483793.1"/>
</dbReference>
<dbReference type="Proteomes" id="UP000509510">
    <property type="component" value="Chromosome I"/>
</dbReference>
<accession>A0A7H8QHQ3</accession>
<sequence>MKETTDFDDLHDVCLSSEPFDSVTQPLRFDRHPKLKRFAHYAEIEEPKYVASGQQGTVFRFKCRGKDLCLKLFKEWRDAGSSRVFNEQSQKLLNPFNGTFAVRCHGWMTLTGADLARFLAVDKSTMIPPRYNTKWAIVKDYIPNGPRESDLGTIIDNLQVARQAWLLPEDIKPANYKESFLVDLGNTKTFPTRFASAFEFHQFYEYGCKCLKSKGWLSSW</sequence>